<keyword evidence="2" id="KW-0808">Transferase</keyword>
<dbReference type="PANTHER" id="PTHR12526">
    <property type="entry name" value="GLYCOSYLTRANSFERASE"/>
    <property type="match status" value="1"/>
</dbReference>
<comment type="caution">
    <text evidence="2">The sequence shown here is derived from an EMBL/GenBank/DDBJ whole genome shotgun (WGS) entry which is preliminary data.</text>
</comment>
<evidence type="ECO:0000259" key="1">
    <source>
        <dbReference type="Pfam" id="PF00534"/>
    </source>
</evidence>
<dbReference type="EMBL" id="JAGTXB010000005">
    <property type="protein sequence ID" value="MBS0028367.1"/>
    <property type="molecule type" value="Genomic_DNA"/>
</dbReference>
<keyword evidence="2" id="KW-0328">Glycosyltransferase</keyword>
<gene>
    <name evidence="2" type="ORF">KE626_13695</name>
</gene>
<dbReference type="Gene3D" id="3.40.50.2000">
    <property type="entry name" value="Glycogen Phosphorylase B"/>
    <property type="match status" value="2"/>
</dbReference>
<dbReference type="GO" id="GO:0016757">
    <property type="term" value="F:glycosyltransferase activity"/>
    <property type="evidence" value="ECO:0007669"/>
    <property type="project" value="UniProtKB-KW"/>
</dbReference>
<name>A0ABS5J1B7_9BACT</name>
<feature type="domain" description="Glycosyl transferase family 1" evidence="1">
    <location>
        <begin position="182"/>
        <end position="306"/>
    </location>
</feature>
<dbReference type="InterPro" id="IPR001296">
    <property type="entry name" value="Glyco_trans_1"/>
</dbReference>
<dbReference type="EC" id="2.4.-.-" evidence="2"/>
<protein>
    <submittedName>
        <fullName evidence="2">Glycosyltransferase</fullName>
        <ecNumber evidence="2">2.4.-.-</ecNumber>
    </submittedName>
</protein>
<evidence type="ECO:0000313" key="3">
    <source>
        <dbReference type="Proteomes" id="UP000676386"/>
    </source>
</evidence>
<dbReference type="RefSeq" id="WP_211973465.1">
    <property type="nucleotide sequence ID" value="NZ_CBFHAM010000079.1"/>
</dbReference>
<dbReference type="Pfam" id="PF00534">
    <property type="entry name" value="Glycos_transf_1"/>
    <property type="match status" value="1"/>
</dbReference>
<dbReference type="SUPFAM" id="SSF53756">
    <property type="entry name" value="UDP-Glycosyltransferase/glycogen phosphorylase"/>
    <property type="match status" value="1"/>
</dbReference>
<evidence type="ECO:0000313" key="2">
    <source>
        <dbReference type="EMBL" id="MBS0028367.1"/>
    </source>
</evidence>
<dbReference type="Proteomes" id="UP000676386">
    <property type="component" value="Unassembled WGS sequence"/>
</dbReference>
<organism evidence="2 3">
    <name type="scientific">Chitinophaga hostae</name>
    <dbReference type="NCBI Taxonomy" id="2831022"/>
    <lineage>
        <taxon>Bacteria</taxon>
        <taxon>Pseudomonadati</taxon>
        <taxon>Bacteroidota</taxon>
        <taxon>Chitinophagia</taxon>
        <taxon>Chitinophagales</taxon>
        <taxon>Chitinophagaceae</taxon>
        <taxon>Chitinophaga</taxon>
    </lineage>
</organism>
<proteinExistence type="predicted"/>
<sequence length="376" mass="43686">MRFHIPGIPHTITNKSYISCAYTQKVYKLCSMLTRLGHEVYHYGCEGSDPTCTENINIVSENLRQQCYSTNFHTEQFRYDTSDYYHQTFYNNCITAIRKRQQPKDFLLCAWGWGHEPIARAFDASLMVVESGVGYESIFSKFRVFESYTWMAHVYGLNNIKNGNWYDAVIPNFFDPADFTFSDQKEDWFLYLGRITNRKGVEVAVQTTKEINARLLVAGQGTLVNEKEQVFIKDSHVEYVGFADVVTRRTLLSKAKAVFMPTYYIEPFGGVSIEAAMSGTAVISSDWGVFGENILHNVTGYRCRTFDQFCWAAENIETIKPEACRNWALENFSMDRVSLMYQEYFEMLYALWGKGWYERSPDRSNLDWLRKSYPRG</sequence>
<accession>A0ABS5J1B7</accession>
<reference evidence="2 3" key="1">
    <citation type="submission" date="2021-04" db="EMBL/GenBank/DDBJ databases">
        <title>Chitinophaga sp. nov., isolated from the rhizosphere soil.</title>
        <authorList>
            <person name="He S."/>
        </authorList>
    </citation>
    <scope>NUCLEOTIDE SEQUENCE [LARGE SCALE GENOMIC DNA]</scope>
    <source>
        <strain evidence="2 3">2R12</strain>
    </source>
</reference>
<keyword evidence="3" id="KW-1185">Reference proteome</keyword>